<protein>
    <submittedName>
        <fullName evidence="2">Uncharacterized protein</fullName>
    </submittedName>
</protein>
<evidence type="ECO:0000256" key="1">
    <source>
        <dbReference type="SAM" id="MobiDB-lite"/>
    </source>
</evidence>
<dbReference type="AlphaFoldDB" id="A0A1W1XVF9"/>
<evidence type="ECO:0000313" key="2">
    <source>
        <dbReference type="EMBL" id="SMC27852.1"/>
    </source>
</evidence>
<keyword evidence="3" id="KW-1185">Reference proteome</keyword>
<dbReference type="PANTHER" id="PTHR30634:SF14">
    <property type="match status" value="1"/>
</dbReference>
<dbReference type="PANTHER" id="PTHR30634">
    <property type="entry name" value="OUTER MEMBRANE LOLAB LIPOPROTEIN INSERTION APPARATUS"/>
    <property type="match status" value="1"/>
</dbReference>
<accession>A0A1W1XVF9</accession>
<evidence type="ECO:0000313" key="3">
    <source>
        <dbReference type="Proteomes" id="UP000192761"/>
    </source>
</evidence>
<dbReference type="InterPro" id="IPR050458">
    <property type="entry name" value="LolB"/>
</dbReference>
<proteinExistence type="predicted"/>
<dbReference type="EMBL" id="FWXD01000019">
    <property type="protein sequence ID" value="SMC27852.1"/>
    <property type="molecule type" value="Genomic_DNA"/>
</dbReference>
<name>A0A1W1XVF9_9NEIS</name>
<reference evidence="2 3" key="1">
    <citation type="submission" date="2017-04" db="EMBL/GenBank/DDBJ databases">
        <authorList>
            <person name="Afonso C.L."/>
            <person name="Miller P.J."/>
            <person name="Scott M.A."/>
            <person name="Spackman E."/>
            <person name="Goraichik I."/>
            <person name="Dimitrov K.M."/>
            <person name="Suarez D.L."/>
            <person name="Swayne D.E."/>
        </authorList>
    </citation>
    <scope>NUCLEOTIDE SEQUENCE [LARGE SCALE GENOMIC DNA]</scope>
    <source>
        <strain evidence="2 3">DSM 23236</strain>
    </source>
</reference>
<dbReference type="Proteomes" id="UP000192761">
    <property type="component" value="Unassembled WGS sequence"/>
</dbReference>
<dbReference type="InterPro" id="IPR043737">
    <property type="entry name" value="DUF5682"/>
</dbReference>
<sequence>MAVHYFGIRHHGPGCARALQAALAELQPDLILLEGPPEADELLAMAADPAMQPPVALLVYPLDAPRHGVFYPFAEFSPEWQAIRHAALQQVPIRFMDLPPTHGFADAIAREAAAEAATPESGAEGAPESGAEGAPESAPETGSEAADDAAPLDVTEDDFAHWRMDPVGELSRAAGYDDNELWWEIEIEQRRDAREMFTAIAEAMSALREHAPPPDQREARREAHMRQCIREAQKAGHERIAVVCGAWHVPALQQPTTIKDDQALLKGLAKTKVAATWVPWSSDRLAYASGYGAGVTSPGWYRHLWHSPDRAGLRWITEAARLMRKQGLDASSASVIETVRMADSLAALRGLPLPGLTENRDAMLAVLCHGNDAPLALIHRELEVGHLIGKVPASATAAPLQRDLEAQQKRLRMKATTEIKPLDLDLREDGGRERSRLLHRLRVLQVDWGTLQRDNNRTGTFRESWSLQWRPELAVELIEASRYGNTIAEAAGNRLREAALQAAALPELTDLLDDAVLAQLPQTITTLLGCVQNQAAVAADLGHLMDALPPLVRVARYGDVRGTQSGSVQPIIESLVERITVGLGGAASHIDETAAEVLLKRIDTVQVALDTLELPALRDDWFATLQRISTQDGIAALVRGGALRLLFDRQRVDAAALAQQAQLALSGAVPPQHATGWLTGLLRGSGLLLLQHDALWQIIDAWLSGLGTEVFMERLPLLRRAFAGFSRAERRQMGNKINTLGSTPVAAAQDDTLDDSRAALVLPVLALLLGPATAPTDEITA</sequence>
<dbReference type="STRING" id="1121001.SAMN02745857_02995"/>
<feature type="compositionally biased region" description="Low complexity" evidence="1">
    <location>
        <begin position="114"/>
        <end position="140"/>
    </location>
</feature>
<organism evidence="2 3">
    <name type="scientific">Andreprevotia lacus DSM 23236</name>
    <dbReference type="NCBI Taxonomy" id="1121001"/>
    <lineage>
        <taxon>Bacteria</taxon>
        <taxon>Pseudomonadati</taxon>
        <taxon>Pseudomonadota</taxon>
        <taxon>Betaproteobacteria</taxon>
        <taxon>Neisseriales</taxon>
        <taxon>Chitinibacteraceae</taxon>
        <taxon>Andreprevotia</taxon>
    </lineage>
</organism>
<dbReference type="Pfam" id="PF18934">
    <property type="entry name" value="DUF5682"/>
    <property type="match status" value="1"/>
</dbReference>
<dbReference type="OrthoDB" id="9768066at2"/>
<gene>
    <name evidence="2" type="ORF">SAMN02745857_02995</name>
</gene>
<dbReference type="RefSeq" id="WP_084091647.1">
    <property type="nucleotide sequence ID" value="NZ_FWXD01000019.1"/>
</dbReference>
<feature type="region of interest" description="Disordered" evidence="1">
    <location>
        <begin position="112"/>
        <end position="149"/>
    </location>
</feature>